<organism evidence="1 2">
    <name type="scientific">Dallia pectoralis</name>
    <name type="common">Alaska blackfish</name>
    <dbReference type="NCBI Taxonomy" id="75939"/>
    <lineage>
        <taxon>Eukaryota</taxon>
        <taxon>Metazoa</taxon>
        <taxon>Chordata</taxon>
        <taxon>Craniata</taxon>
        <taxon>Vertebrata</taxon>
        <taxon>Euteleostomi</taxon>
        <taxon>Actinopterygii</taxon>
        <taxon>Neopterygii</taxon>
        <taxon>Teleostei</taxon>
        <taxon>Protacanthopterygii</taxon>
        <taxon>Esociformes</taxon>
        <taxon>Umbridae</taxon>
        <taxon>Dallia</taxon>
    </lineage>
</organism>
<reference evidence="1" key="1">
    <citation type="submission" date="2021-05" db="EMBL/GenBank/DDBJ databases">
        <authorList>
            <person name="Pan Q."/>
            <person name="Jouanno E."/>
            <person name="Zahm M."/>
            <person name="Klopp C."/>
            <person name="Cabau C."/>
            <person name="Louis A."/>
            <person name="Berthelot C."/>
            <person name="Parey E."/>
            <person name="Roest Crollius H."/>
            <person name="Montfort J."/>
            <person name="Robinson-Rechavi M."/>
            <person name="Bouchez O."/>
            <person name="Lampietro C."/>
            <person name="Lopez Roques C."/>
            <person name="Donnadieu C."/>
            <person name="Postlethwait J."/>
            <person name="Bobe J."/>
            <person name="Dillon D."/>
            <person name="Chandos A."/>
            <person name="von Hippel F."/>
            <person name="Guiguen Y."/>
        </authorList>
    </citation>
    <scope>NUCLEOTIDE SEQUENCE</scope>
    <source>
        <strain evidence="1">YG-Jan2019</strain>
    </source>
</reference>
<evidence type="ECO:0000313" key="1">
    <source>
        <dbReference type="EMBL" id="KAJ8007742.1"/>
    </source>
</evidence>
<protein>
    <submittedName>
        <fullName evidence="1">Uncharacterized protein</fullName>
    </submittedName>
</protein>
<dbReference type="EMBL" id="CM055735">
    <property type="protein sequence ID" value="KAJ8007742.1"/>
    <property type="molecule type" value="Genomic_DNA"/>
</dbReference>
<gene>
    <name evidence="1" type="ORF">DPEC_G00097370</name>
</gene>
<evidence type="ECO:0000313" key="2">
    <source>
        <dbReference type="Proteomes" id="UP001157502"/>
    </source>
</evidence>
<dbReference type="Proteomes" id="UP001157502">
    <property type="component" value="Chromosome 8"/>
</dbReference>
<name>A0ACC2GVS5_DALPE</name>
<sequence length="397" mass="44614">MPLITCENGGIAESDGLSCICPSAFSGKTCRTIKDNIKPAFNRTVFVTMKTAEEYLPQYSDKTSTEYKDKVKNITQQMDTYYKIKKIEHFSGVENVTLSNGSAVTRSLAQNTMELLDRNFKAKMANLEVEYDIVLAILNEQGADKIYEEVFQKIETAVTEVGLCEPGTDGCPSFKVTETNLTVTEVDDKGLCKNIIDSNVLGYFEPINKDGERICVTACDPRHKERRNCNSGTCEVNMVAGASCYCQHTQSTWNLGADCNYQINKIGFYAGIILTAGFLLVIVGVLTAFLLANKKRTKRNKDTKGKMVNQWLEDDFEWPPPNGKFANTPQLGSYDNPAYNRGALNYYQQPSVSLPSFNPDPYSNNPTQYYPQIQMNNMSRNQPTRINRPQIRTSYEM</sequence>
<keyword evidence="2" id="KW-1185">Reference proteome</keyword>
<proteinExistence type="predicted"/>
<accession>A0ACC2GVS5</accession>
<comment type="caution">
    <text evidence="1">The sequence shown here is derived from an EMBL/GenBank/DDBJ whole genome shotgun (WGS) entry which is preliminary data.</text>
</comment>